<evidence type="ECO:0008006" key="3">
    <source>
        <dbReference type="Google" id="ProtNLM"/>
    </source>
</evidence>
<protein>
    <recommendedName>
        <fullName evidence="3">Peptidase MA-like domain-containing protein</fullName>
    </recommendedName>
</protein>
<dbReference type="Proteomes" id="UP000700732">
    <property type="component" value="Unassembled WGS sequence"/>
</dbReference>
<proteinExistence type="predicted"/>
<dbReference type="EMBL" id="VFIA01000056">
    <property type="protein sequence ID" value="MBC3794743.1"/>
    <property type="molecule type" value="Genomic_DNA"/>
</dbReference>
<accession>A0ABR6WEX1</accession>
<comment type="caution">
    <text evidence="1">The sequence shown here is derived from an EMBL/GenBank/DDBJ whole genome shotgun (WGS) entry which is preliminary data.</text>
</comment>
<keyword evidence="2" id="KW-1185">Reference proteome</keyword>
<organism evidence="1 2">
    <name type="scientific">Spirosoma utsteinense</name>
    <dbReference type="NCBI Taxonomy" id="2585773"/>
    <lineage>
        <taxon>Bacteria</taxon>
        <taxon>Pseudomonadati</taxon>
        <taxon>Bacteroidota</taxon>
        <taxon>Cytophagia</taxon>
        <taxon>Cytophagales</taxon>
        <taxon>Cytophagaceae</taxon>
        <taxon>Spirosoma</taxon>
    </lineage>
</organism>
<dbReference type="RefSeq" id="WP_186741541.1">
    <property type="nucleotide sequence ID" value="NZ_VFIA01000056.1"/>
</dbReference>
<name>A0ABR6WEX1_9BACT</name>
<evidence type="ECO:0000313" key="1">
    <source>
        <dbReference type="EMBL" id="MBC3794743.1"/>
    </source>
</evidence>
<evidence type="ECO:0000313" key="2">
    <source>
        <dbReference type="Proteomes" id="UP000700732"/>
    </source>
</evidence>
<gene>
    <name evidence="1" type="ORF">FH603_5275</name>
</gene>
<reference evidence="1 2" key="1">
    <citation type="submission" date="2019-06" db="EMBL/GenBank/DDBJ databases">
        <title>Spirosoma utsteinense sp. nov. isolated from Antarctic ice-free soils.</title>
        <authorList>
            <person name="Tahon G."/>
        </authorList>
    </citation>
    <scope>NUCLEOTIDE SEQUENCE [LARGE SCALE GENOMIC DNA]</scope>
    <source>
        <strain evidence="1 2">LMG 31447</strain>
    </source>
</reference>
<sequence>MINEEEPEVKQVLSVWQDYLSTKDSLYQFNPYWASREYSKRNVPDYFYKRVNHSVFYNQKKFYKPTILSVEKEDSSYIIKTLFANGEKDNNFSRVSAIINVEVVKENGKWRLMSMLDRNIKNSFNQHKVDMINYYHPKRRNLDIPLCHKFALENTKIAQKFSVNPISVTYYLCENNKEVQRLKGFDFEISMAYPNQISGLADIFNNTIYAGNNSEWYSHELIHLYVNKIYGTNINEIFNEGIATYLGGSVDKPLEFHLRKVTKYVKLHPVNFNNLSSLDGIDGETNFQYSIGGLLCKIVEDKQGFEGVKKLLETGRSDEEFFQAIESIVKVKSIDFNKFIYEELEKYN</sequence>